<keyword evidence="5 12" id="KW-0812">Transmembrane</keyword>
<dbReference type="GO" id="GO:0030322">
    <property type="term" value="P:stabilization of membrane potential"/>
    <property type="evidence" value="ECO:0007669"/>
    <property type="project" value="TreeGrafter"/>
</dbReference>
<evidence type="ECO:0000256" key="14">
    <source>
        <dbReference type="SAM" id="Phobius"/>
    </source>
</evidence>
<dbReference type="OrthoDB" id="297496at2759"/>
<evidence type="ECO:0000256" key="7">
    <source>
        <dbReference type="ARBA" id="ARBA00022958"/>
    </source>
</evidence>
<dbReference type="InterPro" id="IPR003280">
    <property type="entry name" value="2pore_dom_K_chnl"/>
</dbReference>
<feature type="domain" description="Potassium channel" evidence="15">
    <location>
        <begin position="291"/>
        <end position="364"/>
    </location>
</feature>
<comment type="similarity">
    <text evidence="2 12">Belongs to the two pore domain potassium channel (TC 1.A.1.8) family.</text>
</comment>
<evidence type="ECO:0000256" key="10">
    <source>
        <dbReference type="ARBA" id="ARBA00023136"/>
    </source>
</evidence>
<feature type="transmembrane region" description="Helical" evidence="14">
    <location>
        <begin position="20"/>
        <end position="44"/>
    </location>
</feature>
<dbReference type="AlphaFoldDB" id="A0A8D2AXA0"/>
<evidence type="ECO:0000256" key="3">
    <source>
        <dbReference type="ARBA" id="ARBA00022448"/>
    </source>
</evidence>
<evidence type="ECO:0000256" key="12">
    <source>
        <dbReference type="RuleBase" id="RU003857"/>
    </source>
</evidence>
<evidence type="ECO:0000256" key="4">
    <source>
        <dbReference type="ARBA" id="ARBA00022538"/>
    </source>
</evidence>
<organism evidence="16 17">
    <name type="scientific">Sciurus vulgaris</name>
    <name type="common">Eurasian red squirrel</name>
    <dbReference type="NCBI Taxonomy" id="55149"/>
    <lineage>
        <taxon>Eukaryota</taxon>
        <taxon>Metazoa</taxon>
        <taxon>Chordata</taxon>
        <taxon>Craniata</taxon>
        <taxon>Vertebrata</taxon>
        <taxon>Euteleostomi</taxon>
        <taxon>Mammalia</taxon>
        <taxon>Eutheria</taxon>
        <taxon>Euarchontoglires</taxon>
        <taxon>Glires</taxon>
        <taxon>Rodentia</taxon>
        <taxon>Sciuromorpha</taxon>
        <taxon>Sciuridae</taxon>
        <taxon>Sciurinae</taxon>
        <taxon>Sciurini</taxon>
        <taxon>Sciurus</taxon>
    </lineage>
</organism>
<feature type="transmembrane region" description="Helical" evidence="14">
    <location>
        <begin position="283"/>
        <end position="303"/>
    </location>
</feature>
<reference evidence="16" key="1">
    <citation type="submission" date="2025-08" db="UniProtKB">
        <authorList>
            <consortium name="Ensembl"/>
        </authorList>
    </citation>
    <scope>IDENTIFICATION</scope>
</reference>
<evidence type="ECO:0000313" key="17">
    <source>
        <dbReference type="Proteomes" id="UP000694564"/>
    </source>
</evidence>
<sequence>MEARGPPQARGCCPEAMGKLFPGLCFLCCLVTYALVGAVLFSTIEGSRVLRPEDDAVFRDFLHKLCGILECNGTVVEGKKQDLRKHLQSMNPEWLHLPEDWTFLSALFFCCTVFSTVGYGHLYPVTKPGKYLCMLYALFGIPLMFLVLTDIGDILATIFSESYNQLRKLPLLPGAPSEGCSGLRCRRKPQAKPREAAQTIPQIIISAEEPQGPKPGKRPSVPGRAWERLERLLSPQEKQSLRAAAPGAMERSNSCPELALGRLSASILSNLDQVGRPVERLDVPLPAIALVVLAYISCAAALIPIWETKLNFESAFYFCFITLTTIGFGDTRLEHPAFFLFFSLYLLIGMELVCIAFKLLQARLLRGCADLMLFLAQGKLCRLVGECRPGLPRQTGAASHLVGQSSDTEAHPPTLGPGDTPCTKAEFGLVSLGIRGKPFTPSPQVQVNCVCICGKHRTDHLTLSLPACDPRKAELCPRNCTFSQRSLPELPGHP</sequence>
<evidence type="ECO:0000259" key="15">
    <source>
        <dbReference type="Pfam" id="PF07885"/>
    </source>
</evidence>
<evidence type="ECO:0000256" key="6">
    <source>
        <dbReference type="ARBA" id="ARBA00022826"/>
    </source>
</evidence>
<evidence type="ECO:0000256" key="2">
    <source>
        <dbReference type="ARBA" id="ARBA00006666"/>
    </source>
</evidence>
<keyword evidence="10 14" id="KW-0472">Membrane</keyword>
<dbReference type="Proteomes" id="UP000694564">
    <property type="component" value="Chromosome 4"/>
</dbReference>
<evidence type="ECO:0000256" key="8">
    <source>
        <dbReference type="ARBA" id="ARBA00022989"/>
    </source>
</evidence>
<dbReference type="GO" id="GO:0022841">
    <property type="term" value="F:potassium ion leak channel activity"/>
    <property type="evidence" value="ECO:0007669"/>
    <property type="project" value="TreeGrafter"/>
</dbReference>
<dbReference type="InterPro" id="IPR003092">
    <property type="entry name" value="2pore_dom_K_chnl_TASK"/>
</dbReference>
<keyword evidence="8 14" id="KW-1133">Transmembrane helix</keyword>
<dbReference type="GeneTree" id="ENSGT00700000104522"/>
<feature type="transmembrane region" description="Helical" evidence="14">
    <location>
        <begin position="134"/>
        <end position="159"/>
    </location>
</feature>
<name>A0A8D2AXA0_SCIVU</name>
<dbReference type="PRINTS" id="PR01333">
    <property type="entry name" value="2POREKCHANEL"/>
</dbReference>
<evidence type="ECO:0000256" key="11">
    <source>
        <dbReference type="ARBA" id="ARBA00023303"/>
    </source>
</evidence>
<keyword evidence="9 12" id="KW-0406">Ion transport</keyword>
<protein>
    <recommendedName>
        <fullName evidence="15">Potassium channel domain-containing protein</fullName>
    </recommendedName>
</protein>
<dbReference type="SUPFAM" id="SSF81324">
    <property type="entry name" value="Voltage-gated potassium channels"/>
    <property type="match status" value="2"/>
</dbReference>
<dbReference type="Pfam" id="PF07885">
    <property type="entry name" value="Ion_trans_2"/>
    <property type="match status" value="2"/>
</dbReference>
<keyword evidence="17" id="KW-1185">Reference proteome</keyword>
<feature type="region of interest" description="Disordered" evidence="13">
    <location>
        <begin position="396"/>
        <end position="418"/>
    </location>
</feature>
<reference evidence="16" key="2">
    <citation type="submission" date="2025-09" db="UniProtKB">
        <authorList>
            <consortium name="Ensembl"/>
        </authorList>
    </citation>
    <scope>IDENTIFICATION</scope>
</reference>
<dbReference type="PANTHER" id="PTHR11003">
    <property type="entry name" value="POTASSIUM CHANNEL, SUBFAMILY K"/>
    <property type="match status" value="1"/>
</dbReference>
<feature type="domain" description="Potassium channel" evidence="15">
    <location>
        <begin position="98"/>
        <end position="155"/>
    </location>
</feature>
<comment type="subcellular location">
    <subcellularLocation>
        <location evidence="1">Membrane</location>
        <topology evidence="1">Multi-pass membrane protein</topology>
    </subcellularLocation>
</comment>
<keyword evidence="7" id="KW-0630">Potassium</keyword>
<dbReference type="Ensembl" id="ENSSVLT00005004671.1">
    <property type="protein sequence ID" value="ENSSVLP00005004248.1"/>
    <property type="gene ID" value="ENSSVLG00005003406.1"/>
</dbReference>
<keyword evidence="4" id="KW-0633">Potassium transport</keyword>
<evidence type="ECO:0000256" key="9">
    <source>
        <dbReference type="ARBA" id="ARBA00023065"/>
    </source>
</evidence>
<dbReference type="PANTHER" id="PTHR11003:SF346">
    <property type="entry name" value="POTASSIUM CHANNEL SUBFAMILY K MEMBER 18"/>
    <property type="match status" value="1"/>
</dbReference>
<keyword evidence="6" id="KW-0631">Potassium channel</keyword>
<feature type="transmembrane region" description="Helical" evidence="14">
    <location>
        <begin position="101"/>
        <end position="122"/>
    </location>
</feature>
<evidence type="ECO:0000256" key="13">
    <source>
        <dbReference type="SAM" id="MobiDB-lite"/>
    </source>
</evidence>
<dbReference type="PRINTS" id="PR01095">
    <property type="entry name" value="TASKCHANNEL"/>
</dbReference>
<dbReference type="GO" id="GO:0015271">
    <property type="term" value="F:outward rectifier potassium channel activity"/>
    <property type="evidence" value="ECO:0007669"/>
    <property type="project" value="TreeGrafter"/>
</dbReference>
<feature type="transmembrane region" description="Helical" evidence="14">
    <location>
        <begin position="337"/>
        <end position="357"/>
    </location>
</feature>
<feature type="transmembrane region" description="Helical" evidence="14">
    <location>
        <begin position="315"/>
        <end position="331"/>
    </location>
</feature>
<evidence type="ECO:0000313" key="16">
    <source>
        <dbReference type="Ensembl" id="ENSSVLP00005004248.1"/>
    </source>
</evidence>
<dbReference type="InterPro" id="IPR013099">
    <property type="entry name" value="K_chnl_dom"/>
</dbReference>
<keyword evidence="11 12" id="KW-0407">Ion channel</keyword>
<keyword evidence="3 12" id="KW-0813">Transport</keyword>
<evidence type="ECO:0000256" key="1">
    <source>
        <dbReference type="ARBA" id="ARBA00004141"/>
    </source>
</evidence>
<dbReference type="Gene3D" id="1.10.287.70">
    <property type="match status" value="1"/>
</dbReference>
<proteinExistence type="inferred from homology"/>
<evidence type="ECO:0000256" key="5">
    <source>
        <dbReference type="ARBA" id="ARBA00022692"/>
    </source>
</evidence>
<accession>A0A8D2AXA0</accession>
<dbReference type="GO" id="GO:0005886">
    <property type="term" value="C:plasma membrane"/>
    <property type="evidence" value="ECO:0007669"/>
    <property type="project" value="TreeGrafter"/>
</dbReference>